<dbReference type="EC" id="2.7.7.24" evidence="3"/>
<evidence type="ECO:0000259" key="9">
    <source>
        <dbReference type="Pfam" id="PF00483"/>
    </source>
</evidence>
<gene>
    <name evidence="10" type="ORF">UU59_C0006G0046</name>
</gene>
<keyword evidence="5" id="KW-0548">Nucleotidyltransferase</keyword>
<dbReference type="PANTHER" id="PTHR43532">
    <property type="entry name" value="GLUCOSE-1-PHOSPHATE THYMIDYLYLTRANSFERASE"/>
    <property type="match status" value="1"/>
</dbReference>
<dbReference type="Proteomes" id="UP000034544">
    <property type="component" value="Unassembled WGS sequence"/>
</dbReference>
<keyword evidence="7" id="KW-0460">Magnesium</keyword>
<evidence type="ECO:0000256" key="4">
    <source>
        <dbReference type="ARBA" id="ARBA00022679"/>
    </source>
</evidence>
<evidence type="ECO:0000313" key="11">
    <source>
        <dbReference type="Proteomes" id="UP000034544"/>
    </source>
</evidence>
<evidence type="ECO:0000256" key="7">
    <source>
        <dbReference type="ARBA" id="ARBA00022842"/>
    </source>
</evidence>
<dbReference type="PANTHER" id="PTHR43532:SF1">
    <property type="entry name" value="GLUCOSE-1-PHOSPHATE THYMIDYLYLTRANSFERASE 1"/>
    <property type="match status" value="1"/>
</dbReference>
<feature type="domain" description="Nucleotidyl transferase" evidence="9">
    <location>
        <begin position="3"/>
        <end position="144"/>
    </location>
</feature>
<comment type="cofactor">
    <cofactor evidence="1">
        <name>Mg(2+)</name>
        <dbReference type="ChEBI" id="CHEBI:18420"/>
    </cofactor>
</comment>
<evidence type="ECO:0000256" key="6">
    <source>
        <dbReference type="ARBA" id="ARBA00022723"/>
    </source>
</evidence>
<dbReference type="GO" id="GO:0008879">
    <property type="term" value="F:glucose-1-phosphate thymidylyltransferase activity"/>
    <property type="evidence" value="ECO:0007669"/>
    <property type="project" value="UniProtKB-EC"/>
</dbReference>
<evidence type="ECO:0000256" key="1">
    <source>
        <dbReference type="ARBA" id="ARBA00001946"/>
    </source>
</evidence>
<dbReference type="PATRIC" id="fig|1619131.3.peg.228"/>
<keyword evidence="6" id="KW-0479">Metal-binding</keyword>
<reference evidence="10 11" key="1">
    <citation type="journal article" date="2015" name="Nature">
        <title>rRNA introns, odd ribosomes, and small enigmatic genomes across a large radiation of phyla.</title>
        <authorList>
            <person name="Brown C.T."/>
            <person name="Hug L.A."/>
            <person name="Thomas B.C."/>
            <person name="Sharon I."/>
            <person name="Castelle C.J."/>
            <person name="Singh A."/>
            <person name="Wilkins M.J."/>
            <person name="Williams K.H."/>
            <person name="Banfield J.F."/>
        </authorList>
    </citation>
    <scope>NUCLEOTIDE SEQUENCE [LARGE SCALE GENOMIC DNA]</scope>
</reference>
<feature type="non-terminal residue" evidence="10">
    <location>
        <position position="1"/>
    </location>
</feature>
<dbReference type="Pfam" id="PF00483">
    <property type="entry name" value="NTP_transferase"/>
    <property type="match status" value="1"/>
</dbReference>
<comment type="catalytic activity">
    <reaction evidence="8">
        <text>dTTP + alpha-D-glucose 1-phosphate + H(+) = dTDP-alpha-D-glucose + diphosphate</text>
        <dbReference type="Rhea" id="RHEA:15225"/>
        <dbReference type="ChEBI" id="CHEBI:15378"/>
        <dbReference type="ChEBI" id="CHEBI:33019"/>
        <dbReference type="ChEBI" id="CHEBI:37568"/>
        <dbReference type="ChEBI" id="CHEBI:57477"/>
        <dbReference type="ChEBI" id="CHEBI:58601"/>
        <dbReference type="EC" id="2.7.7.24"/>
    </reaction>
</comment>
<dbReference type="Gene3D" id="3.90.550.10">
    <property type="entry name" value="Spore Coat Polysaccharide Biosynthesis Protein SpsA, Chain A"/>
    <property type="match status" value="1"/>
</dbReference>
<name>A0A0G0W398_UNCKA</name>
<evidence type="ECO:0000256" key="2">
    <source>
        <dbReference type="ARBA" id="ARBA00010480"/>
    </source>
</evidence>
<dbReference type="AlphaFoldDB" id="A0A0G0W398"/>
<comment type="caution">
    <text evidence="10">The sequence shown here is derived from an EMBL/GenBank/DDBJ whole genome shotgun (WGS) entry which is preliminary data.</text>
</comment>
<organism evidence="10 11">
    <name type="scientific">candidate division WWE3 bacterium GW2011_GWE1_41_27</name>
    <dbReference type="NCBI Taxonomy" id="1619131"/>
    <lineage>
        <taxon>Bacteria</taxon>
        <taxon>Katanobacteria</taxon>
    </lineage>
</organism>
<evidence type="ECO:0000256" key="3">
    <source>
        <dbReference type="ARBA" id="ARBA00012461"/>
    </source>
</evidence>
<dbReference type="SUPFAM" id="SSF53448">
    <property type="entry name" value="Nucleotide-diphospho-sugar transferases"/>
    <property type="match status" value="1"/>
</dbReference>
<dbReference type="InterPro" id="IPR029044">
    <property type="entry name" value="Nucleotide-diphossugar_trans"/>
</dbReference>
<sequence length="196" mass="22393">KNYIQGENVWLILGDNIFFGDKLEETLMKVSKRKEGATVFAYRVKDPERYGVVEFDKNGKPVSIVEKPKEPKSDFAQVGLYYFDKKVSAIAKKQTYSERGELEIVDVVKDYLKRGTLKVERMGSGYAWLDSGTFDSLYDSATFIKVLQTRQGIIVCSPEEVAYRKGYINKKQLLKLAEPLSKSSYGQYLLNLAKEK</sequence>
<evidence type="ECO:0000256" key="8">
    <source>
        <dbReference type="ARBA" id="ARBA00049336"/>
    </source>
</evidence>
<dbReference type="InterPro" id="IPR005835">
    <property type="entry name" value="NTP_transferase_dom"/>
</dbReference>
<proteinExistence type="inferred from homology"/>
<dbReference type="InterPro" id="IPR005907">
    <property type="entry name" value="G1P_thy_trans_s"/>
</dbReference>
<keyword evidence="4 10" id="KW-0808">Transferase</keyword>
<dbReference type="EMBL" id="LCBF01000006">
    <property type="protein sequence ID" value="KKS07514.1"/>
    <property type="molecule type" value="Genomic_DNA"/>
</dbReference>
<evidence type="ECO:0000313" key="10">
    <source>
        <dbReference type="EMBL" id="KKS07514.1"/>
    </source>
</evidence>
<protein>
    <recommendedName>
        <fullName evidence="3">glucose-1-phosphate thymidylyltransferase</fullName>
        <ecNumber evidence="3">2.7.7.24</ecNumber>
    </recommendedName>
</protein>
<dbReference type="GO" id="GO:0046872">
    <property type="term" value="F:metal ion binding"/>
    <property type="evidence" value="ECO:0007669"/>
    <property type="project" value="UniProtKB-KW"/>
</dbReference>
<accession>A0A0G0W398</accession>
<evidence type="ECO:0000256" key="5">
    <source>
        <dbReference type="ARBA" id="ARBA00022695"/>
    </source>
</evidence>
<comment type="similarity">
    <text evidence="2">Belongs to the glucose-1-phosphate thymidylyltransferase family.</text>
</comment>